<sequence length="186" mass="19694">MSLPDAARGREILLGVTGGIAAYKAADLASKLMQHGARVTAVLTPSATHFIGTTTFEALTGRPVYCDLFSPREHYQGEHIGLARRAELIVVAPASADFLAKAALGLADDLLTTLVLAATCPRVAAPAMNADMWAKPPVQRNVRQLRDDGWHILDPGDGWLSCGQVGPGRMAEPADILLYLGQLLAA</sequence>
<dbReference type="PANTHER" id="PTHR14359:SF6">
    <property type="entry name" value="PHOSPHOPANTOTHENOYLCYSTEINE DECARBOXYLASE"/>
    <property type="match status" value="1"/>
</dbReference>
<evidence type="ECO:0000313" key="2">
    <source>
        <dbReference type="EMBL" id="HGT39761.1"/>
    </source>
</evidence>
<dbReference type="GO" id="GO:0010181">
    <property type="term" value="F:FMN binding"/>
    <property type="evidence" value="ECO:0007669"/>
    <property type="project" value="TreeGrafter"/>
</dbReference>
<comment type="caution">
    <text evidence="2">The sequence shown here is derived from an EMBL/GenBank/DDBJ whole genome shotgun (WGS) entry which is preliminary data.</text>
</comment>
<gene>
    <name evidence="2" type="ORF">ENS64_10945</name>
</gene>
<name>A0A7C4QIM5_9PLAN</name>
<accession>A0A7C4QIM5</accession>
<dbReference type="InterPro" id="IPR036551">
    <property type="entry name" value="Flavin_trans-like"/>
</dbReference>
<dbReference type="SUPFAM" id="SSF52507">
    <property type="entry name" value="Homo-oligomeric flavin-containing Cys decarboxylases, HFCD"/>
    <property type="match status" value="1"/>
</dbReference>
<dbReference type="Pfam" id="PF02441">
    <property type="entry name" value="Flavoprotein"/>
    <property type="match status" value="1"/>
</dbReference>
<dbReference type="InterPro" id="IPR003382">
    <property type="entry name" value="Flavoprotein"/>
</dbReference>
<dbReference type="EMBL" id="DSVQ01000015">
    <property type="protein sequence ID" value="HGT39761.1"/>
    <property type="molecule type" value="Genomic_DNA"/>
</dbReference>
<dbReference type="AlphaFoldDB" id="A0A7C4QIM5"/>
<dbReference type="GO" id="GO:0004633">
    <property type="term" value="F:phosphopantothenoylcysteine decarboxylase activity"/>
    <property type="evidence" value="ECO:0007669"/>
    <property type="project" value="TreeGrafter"/>
</dbReference>
<dbReference type="Gene3D" id="3.40.50.1950">
    <property type="entry name" value="Flavin prenyltransferase-like"/>
    <property type="match status" value="1"/>
</dbReference>
<protein>
    <submittedName>
        <fullName evidence="2">Phosphopantothenoylcysteine decarboxylase</fullName>
    </submittedName>
</protein>
<dbReference type="GO" id="GO:0015937">
    <property type="term" value="P:coenzyme A biosynthetic process"/>
    <property type="evidence" value="ECO:0007669"/>
    <property type="project" value="TreeGrafter"/>
</dbReference>
<dbReference type="PANTHER" id="PTHR14359">
    <property type="entry name" value="HOMO-OLIGOMERIC FLAVIN CONTAINING CYS DECARBOXYLASE FAMILY"/>
    <property type="match status" value="1"/>
</dbReference>
<proteinExistence type="predicted"/>
<feature type="domain" description="Flavoprotein" evidence="1">
    <location>
        <begin position="11"/>
        <end position="177"/>
    </location>
</feature>
<evidence type="ECO:0000259" key="1">
    <source>
        <dbReference type="Pfam" id="PF02441"/>
    </source>
</evidence>
<dbReference type="GO" id="GO:0071513">
    <property type="term" value="C:phosphopantothenoylcysteine decarboxylase complex"/>
    <property type="evidence" value="ECO:0007669"/>
    <property type="project" value="TreeGrafter"/>
</dbReference>
<reference evidence="2" key="1">
    <citation type="journal article" date="2020" name="mSystems">
        <title>Genome- and Community-Level Interaction Insights into Carbon Utilization and Element Cycling Functions of Hydrothermarchaeota in Hydrothermal Sediment.</title>
        <authorList>
            <person name="Zhou Z."/>
            <person name="Liu Y."/>
            <person name="Xu W."/>
            <person name="Pan J."/>
            <person name="Luo Z.H."/>
            <person name="Li M."/>
        </authorList>
    </citation>
    <scope>NUCLEOTIDE SEQUENCE [LARGE SCALE GENOMIC DNA]</scope>
    <source>
        <strain evidence="2">SpSt-508</strain>
    </source>
</reference>
<organism evidence="2">
    <name type="scientific">Schlesneria paludicola</name>
    <dbReference type="NCBI Taxonomy" id="360056"/>
    <lineage>
        <taxon>Bacteria</taxon>
        <taxon>Pseudomonadati</taxon>
        <taxon>Planctomycetota</taxon>
        <taxon>Planctomycetia</taxon>
        <taxon>Planctomycetales</taxon>
        <taxon>Planctomycetaceae</taxon>
        <taxon>Schlesneria</taxon>
    </lineage>
</organism>